<dbReference type="SUPFAM" id="SSF55874">
    <property type="entry name" value="ATPase domain of HSP90 chaperone/DNA topoisomerase II/histidine kinase"/>
    <property type="match status" value="1"/>
</dbReference>
<gene>
    <name evidence="3" type="ORF">HMPREF9943_00295</name>
</gene>
<proteinExistence type="predicted"/>
<dbReference type="Gene3D" id="3.30.565.10">
    <property type="entry name" value="Histidine kinase-like ATPase, C-terminal domain"/>
    <property type="match status" value="1"/>
</dbReference>
<dbReference type="Proteomes" id="UP000011758">
    <property type="component" value="Unassembled WGS sequence"/>
</dbReference>
<accession>M2NH22</accession>
<protein>
    <recommendedName>
        <fullName evidence="2">Sensor histidine kinase NatK-like C-terminal domain-containing protein</fullName>
    </recommendedName>
</protein>
<comment type="caution">
    <text evidence="3">The sequence shown here is derived from an EMBL/GenBank/DDBJ whole genome shotgun (WGS) entry which is preliminary data.</text>
</comment>
<evidence type="ECO:0000259" key="2">
    <source>
        <dbReference type="Pfam" id="PF14501"/>
    </source>
</evidence>
<organism evidence="3 4">
    <name type="scientific">Eggerthia catenaformis OT 569 = DSM 20559</name>
    <dbReference type="NCBI Taxonomy" id="999415"/>
    <lineage>
        <taxon>Bacteria</taxon>
        <taxon>Bacillati</taxon>
        <taxon>Bacillota</taxon>
        <taxon>Erysipelotrichia</taxon>
        <taxon>Erysipelotrichales</taxon>
        <taxon>Coprobacillaceae</taxon>
        <taxon>Eggerthia</taxon>
    </lineage>
</organism>
<keyword evidence="1" id="KW-1133">Transmembrane helix</keyword>
<name>M2NH22_9FIRM</name>
<dbReference type="STRING" id="999415.HMPREF9943_00295"/>
<dbReference type="RefSeq" id="WP_004801384.1">
    <property type="nucleotide sequence ID" value="NZ_KB446646.1"/>
</dbReference>
<dbReference type="AlphaFoldDB" id="M2NH22"/>
<feature type="transmembrane region" description="Helical" evidence="1">
    <location>
        <begin position="114"/>
        <end position="137"/>
    </location>
</feature>
<dbReference type="PANTHER" id="PTHR40448:SF1">
    <property type="entry name" value="TWO-COMPONENT SENSOR HISTIDINE KINASE"/>
    <property type="match status" value="1"/>
</dbReference>
<feature type="transmembrane region" description="Helical" evidence="1">
    <location>
        <begin position="12"/>
        <end position="28"/>
    </location>
</feature>
<keyword evidence="1" id="KW-0472">Membrane</keyword>
<keyword evidence="4" id="KW-1185">Reference proteome</keyword>
<feature type="transmembrane region" description="Helical" evidence="1">
    <location>
        <begin position="86"/>
        <end position="108"/>
    </location>
</feature>
<dbReference type="GO" id="GO:0042802">
    <property type="term" value="F:identical protein binding"/>
    <property type="evidence" value="ECO:0007669"/>
    <property type="project" value="TreeGrafter"/>
</dbReference>
<dbReference type="EMBL" id="AGEJ01000005">
    <property type="protein sequence ID" value="EMD17508.1"/>
    <property type="molecule type" value="Genomic_DNA"/>
</dbReference>
<dbReference type="PANTHER" id="PTHR40448">
    <property type="entry name" value="TWO-COMPONENT SENSOR HISTIDINE KINASE"/>
    <property type="match status" value="1"/>
</dbReference>
<feature type="transmembrane region" description="Helical" evidence="1">
    <location>
        <begin position="35"/>
        <end position="52"/>
    </location>
</feature>
<feature type="transmembrane region" description="Helical" evidence="1">
    <location>
        <begin position="178"/>
        <end position="199"/>
    </location>
</feature>
<reference evidence="3 4" key="1">
    <citation type="submission" date="2013-02" db="EMBL/GenBank/DDBJ databases">
        <title>The Genome Sequence of Lactobacillus catenaformis F0143.</title>
        <authorList>
            <consortium name="The Broad Institute Genome Sequencing Platform"/>
            <person name="Earl A."/>
            <person name="Ward D."/>
            <person name="Feldgarden M."/>
            <person name="Gevers D."/>
            <person name="Izard J."/>
            <person name="Blanton J.M."/>
            <person name="Mathney J."/>
            <person name="Dewhirst F.E."/>
            <person name="Young S.K."/>
            <person name="Zeng Q."/>
            <person name="Gargeya S."/>
            <person name="Fitzgerald M."/>
            <person name="Haas B."/>
            <person name="Abouelleil A."/>
            <person name="Alvarado L."/>
            <person name="Arachchi H.M."/>
            <person name="Berlin A."/>
            <person name="Chapman S.B."/>
            <person name="Gearin G."/>
            <person name="Goldberg J."/>
            <person name="Griggs A."/>
            <person name="Gujja S."/>
            <person name="Hansen M."/>
            <person name="Heiman D."/>
            <person name="Howarth C."/>
            <person name="Larimer J."/>
            <person name="Lui A."/>
            <person name="MacDonald P.J.P."/>
            <person name="McCowen C."/>
            <person name="Montmayeur A."/>
            <person name="Murphy C."/>
            <person name="Neiman D."/>
            <person name="Pearson M."/>
            <person name="Priest M."/>
            <person name="Roberts A."/>
            <person name="Saif S."/>
            <person name="Shea T."/>
            <person name="Sisk P."/>
            <person name="Stolte C."/>
            <person name="Sykes S."/>
            <person name="Wortman J."/>
            <person name="Nusbaum C."/>
            <person name="Birren B."/>
        </authorList>
    </citation>
    <scope>NUCLEOTIDE SEQUENCE [LARGE SCALE GENOMIC DNA]</scope>
    <source>
        <strain evidence="3 4">OT 569</strain>
    </source>
</reference>
<dbReference type="InterPro" id="IPR036890">
    <property type="entry name" value="HATPase_C_sf"/>
</dbReference>
<evidence type="ECO:0000256" key="1">
    <source>
        <dbReference type="SAM" id="Phobius"/>
    </source>
</evidence>
<evidence type="ECO:0000313" key="3">
    <source>
        <dbReference type="EMBL" id="EMD17508.1"/>
    </source>
</evidence>
<keyword evidence="1" id="KW-0812">Transmembrane</keyword>
<dbReference type="BioCyc" id="ECAT999415-HMP:GTTI-305-MONOMER"/>
<feature type="transmembrane region" description="Helical" evidence="1">
    <location>
        <begin position="149"/>
        <end position="166"/>
    </location>
</feature>
<dbReference type="eggNOG" id="COG3290">
    <property type="taxonomic scope" value="Bacteria"/>
</dbReference>
<evidence type="ECO:0000313" key="4">
    <source>
        <dbReference type="Proteomes" id="UP000011758"/>
    </source>
</evidence>
<feature type="domain" description="Sensor histidine kinase NatK-like C-terminal" evidence="2">
    <location>
        <begin position="317"/>
        <end position="415"/>
    </location>
</feature>
<dbReference type="Pfam" id="PF14501">
    <property type="entry name" value="HATPase_c_5"/>
    <property type="match status" value="1"/>
</dbReference>
<dbReference type="InterPro" id="IPR032834">
    <property type="entry name" value="NatK-like_C"/>
</dbReference>
<sequence>MITIISSVTEQLMIILSILVISDTFFNQKFDIKKIKHIAIFFISLTLFLLLINKPVPVSFLNNISIFFIFLYLEGHLSVSFFKKFVFSYILIASVNLMMIILFSYLNIEIINNSFISTSSILSVLVFLLFLLLNLILNKIYKVRYTNRFLILLTLMSSLFLFYLIYSDNNSLFNTDNIINTFIYIFLFIIIIIFILFLYNKEYYQRLLEEKKKNDLLAYSTIQNQYIESIIKNNEDLRKFKHDYQSQMLTIQTLIKNNDNDALNDYLQKTTHHTIHYTKVSSNQYIDSIFNYFTDKYPQLNLSLSDDIIGYINIPVSELSSLFYNLISNACESALKTPQKIVSIHLKNMIHSFSITISNSIPEDFDLAPIKEKQTTKNDPIHHGIGLYIINDIISKYQGINRYHLENNTLINEIVLIDVIK</sequence>